<dbReference type="Pfam" id="PF18946">
    <property type="entry name" value="Apex"/>
    <property type="match status" value="1"/>
</dbReference>
<evidence type="ECO:0000313" key="2">
    <source>
        <dbReference type="EMBL" id="QJA46104.1"/>
    </source>
</evidence>
<dbReference type="EMBL" id="MT144003">
    <property type="protein sequence ID" value="QJA46104.1"/>
    <property type="molecule type" value="Genomic_DNA"/>
</dbReference>
<evidence type="ECO:0008006" key="4">
    <source>
        <dbReference type="Google" id="ProtNLM"/>
    </source>
</evidence>
<gene>
    <name evidence="2" type="ORF">TM448A00317_0006</name>
    <name evidence="3" type="ORF">TM448B00343_0011</name>
</gene>
<feature type="compositionally biased region" description="Low complexity" evidence="1">
    <location>
        <begin position="314"/>
        <end position="324"/>
    </location>
</feature>
<name>A0A6H1ZEX5_9ZZZZ</name>
<reference evidence="2" key="1">
    <citation type="submission" date="2020-03" db="EMBL/GenBank/DDBJ databases">
        <title>The deep terrestrial virosphere.</title>
        <authorList>
            <person name="Holmfeldt K."/>
            <person name="Nilsson E."/>
            <person name="Simone D."/>
            <person name="Lopez-Fernandez M."/>
            <person name="Wu X."/>
            <person name="de Brujin I."/>
            <person name="Lundin D."/>
            <person name="Andersson A."/>
            <person name="Bertilsson S."/>
            <person name="Dopson M."/>
        </authorList>
    </citation>
    <scope>NUCLEOTIDE SEQUENCE</scope>
    <source>
        <strain evidence="2">TM448A00317</strain>
        <strain evidence="3">TM448B00343</strain>
    </source>
</reference>
<dbReference type="EMBL" id="MT144611">
    <property type="protein sequence ID" value="QJH95005.1"/>
    <property type="molecule type" value="Genomic_DNA"/>
</dbReference>
<proteinExistence type="predicted"/>
<dbReference type="AlphaFoldDB" id="A0A6H1ZEX5"/>
<evidence type="ECO:0000313" key="3">
    <source>
        <dbReference type="EMBL" id="QJH95005.1"/>
    </source>
</evidence>
<organism evidence="2">
    <name type="scientific">viral metagenome</name>
    <dbReference type="NCBI Taxonomy" id="1070528"/>
    <lineage>
        <taxon>unclassified sequences</taxon>
        <taxon>metagenomes</taxon>
        <taxon>organismal metagenomes</taxon>
    </lineage>
</organism>
<feature type="region of interest" description="Disordered" evidence="1">
    <location>
        <begin position="302"/>
        <end position="338"/>
    </location>
</feature>
<protein>
    <recommendedName>
        <fullName evidence="4">Tail protein</fullName>
    </recommendedName>
</protein>
<accession>A0A6H1ZEX5</accession>
<dbReference type="InterPro" id="IPR044033">
    <property type="entry name" value="GpV-like_apex"/>
</dbReference>
<sequence length="492" mass="49606">MGTSKPTVVVGSATKKTDYDAAIDFVSEPEELNGDAGITLTIANFGCCVRVNSAVGQAVTLPSIGAGDVGGWFVVYRLGAGAATITRADADNLYANGVAGTTYAVAQYEAVLIRCIALDKWAIEGAIRITDHGGLSGLGDDDHSQYFNTARGDARYFTEAEHINIGAGAGDAGKPIKLNASGYVDPTMVSAGGVDHGSLGGLADNDHPQYFMPVGVIMAWLGGYFADGSNGTYTKVLGATNDVAGANGYVNPYWHVCNGAALNDAGSPIFNGALRYLPNLTDDRFIMGSTVAGGIGGSSTMAHTHTVDPASVTSGAGSSHGHGSNAKTSGAGSAHGHGITGAITAEAVHTHAVAGTSTVQSVGHVHGMSGHTHGISLVSHTHGGVAAGTDISTAADGAATPTIGPNVVDTTGISASHKHTFSVTSAAGASHTHAHTLAIATEAAHTHGYNQSDSAEAAHTHAVDVAITTSSAASNAENRPLFLGCFYIMKVK</sequence>
<evidence type="ECO:0000256" key="1">
    <source>
        <dbReference type="SAM" id="MobiDB-lite"/>
    </source>
</evidence>